<feature type="transmembrane region" description="Helical" evidence="1">
    <location>
        <begin position="77"/>
        <end position="98"/>
    </location>
</feature>
<gene>
    <name evidence="2" type="ORF">A2639_00255</name>
</gene>
<dbReference type="AlphaFoldDB" id="A0A1G2HN82"/>
<keyword evidence="1" id="KW-1133">Transmembrane helix</keyword>
<name>A0A1G2HN82_9BACT</name>
<evidence type="ECO:0000313" key="2">
    <source>
        <dbReference type="EMBL" id="OGZ63348.1"/>
    </source>
</evidence>
<dbReference type="EMBL" id="MHOL01000003">
    <property type="protein sequence ID" value="OGZ63348.1"/>
    <property type="molecule type" value="Genomic_DNA"/>
</dbReference>
<evidence type="ECO:0000256" key="1">
    <source>
        <dbReference type="SAM" id="Phobius"/>
    </source>
</evidence>
<comment type="caution">
    <text evidence="2">The sequence shown here is derived from an EMBL/GenBank/DDBJ whole genome shotgun (WGS) entry which is preliminary data.</text>
</comment>
<proteinExistence type="predicted"/>
<feature type="transmembrane region" description="Helical" evidence="1">
    <location>
        <begin position="48"/>
        <end position="65"/>
    </location>
</feature>
<keyword evidence="1" id="KW-0812">Transmembrane</keyword>
<reference evidence="2 3" key="1">
    <citation type="journal article" date="2016" name="Nat. Commun.">
        <title>Thousands of microbial genomes shed light on interconnected biogeochemical processes in an aquifer system.</title>
        <authorList>
            <person name="Anantharaman K."/>
            <person name="Brown C.T."/>
            <person name="Hug L.A."/>
            <person name="Sharon I."/>
            <person name="Castelle C.J."/>
            <person name="Probst A.J."/>
            <person name="Thomas B.C."/>
            <person name="Singh A."/>
            <person name="Wilkins M.J."/>
            <person name="Karaoz U."/>
            <person name="Brodie E.L."/>
            <person name="Williams K.H."/>
            <person name="Hubbard S.S."/>
            <person name="Banfield J.F."/>
        </authorList>
    </citation>
    <scope>NUCLEOTIDE SEQUENCE [LARGE SCALE GENOMIC DNA]</scope>
</reference>
<protein>
    <submittedName>
        <fullName evidence="2">Uncharacterized protein</fullName>
    </submittedName>
</protein>
<evidence type="ECO:0000313" key="3">
    <source>
        <dbReference type="Proteomes" id="UP000178991"/>
    </source>
</evidence>
<sequence length="120" mass="13789">MTKEKNNPTEIKKIKEISDQKDTLVEVHFPDKINIELVQANELRHYEIFTWSASLLATIAVGFWVGYFTTGPKSNQLLWTAIAFSILFLVSLGMAIYYRTKVYHGSLIKTSTLSEFKLKE</sequence>
<keyword evidence="1" id="KW-0472">Membrane</keyword>
<organism evidence="2 3">
    <name type="scientific">Candidatus Staskawiczbacteria bacterium RIFCSPHIGHO2_01_FULL_34_27</name>
    <dbReference type="NCBI Taxonomy" id="1802199"/>
    <lineage>
        <taxon>Bacteria</taxon>
        <taxon>Candidatus Staskawicziibacteriota</taxon>
    </lineage>
</organism>
<dbReference type="Proteomes" id="UP000178991">
    <property type="component" value="Unassembled WGS sequence"/>
</dbReference>
<accession>A0A1G2HN82</accession>